<reference evidence="1 2" key="1">
    <citation type="submission" date="2015-07" db="EMBL/GenBank/DDBJ databases">
        <title>The genome of Melipona quadrifasciata.</title>
        <authorList>
            <person name="Pan H."/>
            <person name="Kapheim K."/>
        </authorList>
    </citation>
    <scope>NUCLEOTIDE SEQUENCE [LARGE SCALE GENOMIC DNA]</scope>
    <source>
        <strain evidence="1">0111107301</strain>
        <tissue evidence="1">Whole body</tissue>
    </source>
</reference>
<dbReference type="AlphaFoldDB" id="A0A0M9ADC2"/>
<accession>A0A0M9ADC2</accession>
<name>A0A0M9ADC2_9HYME</name>
<evidence type="ECO:0000313" key="1">
    <source>
        <dbReference type="EMBL" id="KOX80953.1"/>
    </source>
</evidence>
<sequence length="61" mass="7459">MLSCLGLCDKKISKKICKQEDINRDRLFVYFQRDPIIFPFNTCATYKWFMRLNKDSIHYVY</sequence>
<dbReference type="EMBL" id="KQ435694">
    <property type="protein sequence ID" value="KOX80953.1"/>
    <property type="molecule type" value="Genomic_DNA"/>
</dbReference>
<proteinExistence type="predicted"/>
<evidence type="ECO:0000313" key="2">
    <source>
        <dbReference type="Proteomes" id="UP000053105"/>
    </source>
</evidence>
<keyword evidence="2" id="KW-1185">Reference proteome</keyword>
<gene>
    <name evidence="1" type="ORF">WN51_00871</name>
</gene>
<protein>
    <submittedName>
        <fullName evidence="1">Uncharacterized protein</fullName>
    </submittedName>
</protein>
<organism evidence="1 2">
    <name type="scientific">Melipona quadrifasciata</name>
    <dbReference type="NCBI Taxonomy" id="166423"/>
    <lineage>
        <taxon>Eukaryota</taxon>
        <taxon>Metazoa</taxon>
        <taxon>Ecdysozoa</taxon>
        <taxon>Arthropoda</taxon>
        <taxon>Hexapoda</taxon>
        <taxon>Insecta</taxon>
        <taxon>Pterygota</taxon>
        <taxon>Neoptera</taxon>
        <taxon>Endopterygota</taxon>
        <taxon>Hymenoptera</taxon>
        <taxon>Apocrita</taxon>
        <taxon>Aculeata</taxon>
        <taxon>Apoidea</taxon>
        <taxon>Anthophila</taxon>
        <taxon>Apidae</taxon>
        <taxon>Melipona</taxon>
    </lineage>
</organism>
<dbReference type="Proteomes" id="UP000053105">
    <property type="component" value="Unassembled WGS sequence"/>
</dbReference>